<name>A0A226E0Q3_FOLCA</name>
<gene>
    <name evidence="3" type="ORF">Fcan01_14344</name>
    <name evidence="2" type="ORF">Fcan01_28653</name>
</gene>
<evidence type="ECO:0000256" key="1">
    <source>
        <dbReference type="SAM" id="SignalP"/>
    </source>
</evidence>
<sequence length="149" mass="16558">MPSARKVVSIFFFVVLFVVQNSECKKFEINKFIEEHGTCNGETPTLPLDWCAKLCLAYNYDGFIVNNKLDTKWLKGKANDLGVSKANEKSKDAIVAAVDGCAKPNPAYTRPTAKTESCPEWEKFDVCMDEAFKVACKGKKGKGSDDFLN</sequence>
<proteinExistence type="predicted"/>
<evidence type="ECO:0000313" key="4">
    <source>
        <dbReference type="Proteomes" id="UP000198287"/>
    </source>
</evidence>
<dbReference type="EMBL" id="LNIX01000101">
    <property type="protein sequence ID" value="OXA36581.1"/>
    <property type="molecule type" value="Genomic_DNA"/>
</dbReference>
<reference evidence="3 4" key="1">
    <citation type="submission" date="2015-12" db="EMBL/GenBank/DDBJ databases">
        <title>The genome of Folsomia candida.</title>
        <authorList>
            <person name="Faddeeva A."/>
            <person name="Derks M.F."/>
            <person name="Anvar Y."/>
            <person name="Smit S."/>
            <person name="Van Straalen N."/>
            <person name="Roelofs D."/>
        </authorList>
    </citation>
    <scope>NUCLEOTIDE SEQUENCE [LARGE SCALE GENOMIC DNA]</scope>
    <source>
        <strain evidence="3 4">VU population</strain>
        <tissue evidence="3">Whole body</tissue>
    </source>
</reference>
<feature type="signal peptide" evidence="1">
    <location>
        <begin position="1"/>
        <end position="24"/>
    </location>
</feature>
<protein>
    <submittedName>
        <fullName evidence="3">Uncharacterized protein</fullName>
    </submittedName>
</protein>
<feature type="chain" id="PRO_5011911175" evidence="1">
    <location>
        <begin position="25"/>
        <end position="149"/>
    </location>
</feature>
<keyword evidence="1" id="KW-0732">Signal</keyword>
<evidence type="ECO:0000313" key="3">
    <source>
        <dbReference type="EMBL" id="OXA50604.1"/>
    </source>
</evidence>
<comment type="caution">
    <text evidence="3">The sequence shown here is derived from an EMBL/GenBank/DDBJ whole genome shotgun (WGS) entry which is preliminary data.</text>
</comment>
<dbReference type="EMBL" id="LNIX01000008">
    <property type="protein sequence ID" value="OXA50604.1"/>
    <property type="molecule type" value="Genomic_DNA"/>
</dbReference>
<evidence type="ECO:0000313" key="2">
    <source>
        <dbReference type="EMBL" id="OXA36581.1"/>
    </source>
</evidence>
<organism evidence="3 4">
    <name type="scientific">Folsomia candida</name>
    <name type="common">Springtail</name>
    <dbReference type="NCBI Taxonomy" id="158441"/>
    <lineage>
        <taxon>Eukaryota</taxon>
        <taxon>Metazoa</taxon>
        <taxon>Ecdysozoa</taxon>
        <taxon>Arthropoda</taxon>
        <taxon>Hexapoda</taxon>
        <taxon>Collembola</taxon>
        <taxon>Entomobryomorpha</taxon>
        <taxon>Isotomoidea</taxon>
        <taxon>Isotomidae</taxon>
        <taxon>Proisotominae</taxon>
        <taxon>Folsomia</taxon>
    </lineage>
</organism>
<keyword evidence="4" id="KW-1185">Reference proteome</keyword>
<dbReference type="Proteomes" id="UP000198287">
    <property type="component" value="Unassembled WGS sequence"/>
</dbReference>
<accession>A0A226E0Q3</accession>
<dbReference type="AlphaFoldDB" id="A0A226E0Q3"/>